<feature type="transmembrane region" description="Helical" evidence="7">
    <location>
        <begin position="186"/>
        <end position="205"/>
    </location>
</feature>
<name>A0A1G7G886_9BACT</name>
<dbReference type="NCBIfam" id="TIGR00813">
    <property type="entry name" value="sss"/>
    <property type="match status" value="1"/>
</dbReference>
<dbReference type="InterPro" id="IPR038377">
    <property type="entry name" value="Na/Glc_symporter_sf"/>
</dbReference>
<dbReference type="PANTHER" id="PTHR11819:SF195">
    <property type="entry name" value="SODIUM_GLUCOSE COTRANSPORTER 4"/>
    <property type="match status" value="1"/>
</dbReference>
<evidence type="ECO:0000256" key="1">
    <source>
        <dbReference type="ARBA" id="ARBA00004141"/>
    </source>
</evidence>
<evidence type="ECO:0000256" key="7">
    <source>
        <dbReference type="SAM" id="Phobius"/>
    </source>
</evidence>
<keyword evidence="3 7" id="KW-0812">Transmembrane</keyword>
<sequence length="527" mass="57640">MREKVALSGIDAGIIVLYLAILVGVGLYFSRKRRIETASDLFLGGRSLKWYNVGLSIFSSNVSPVMLVGYGGMAYTTGMVAANFDWLAWWFLLLLAMVFVPHYFATKVSTMPEFLLRRYGQRSFTFLTYYSMISTLIVSVSFVLLTGGLVIAQLLDVPFWMAAVGATVLATSFTATGGLGAIARTGALQSVVVTLAAVIVGLIAIDRIGGVGEVISRSPKEFWTIFRPSDDPVYPWHAVLLGYPVVGIWYWCTDQTIVQQTLAARSIQHGQYGTMLMAALKALVPFIFLLPGIYCYILFPNLAHPDHAYLVMTANLLPVGLVGITLAALIAALIYDVAVGINAFSAVFSLNVYSKIIEPNASPQKLRTVGRLVIIGSSFIAMLMSILLSTVDKGLFDLSQAVGTYLAPPLTTVFLMGVIWKKATSRAANLTLYLGSPLCICIGTMQLTDFPHKAFWPHFMLLTFLLTAFLMIFMAVISLLFPERQSASSLPTLAETYASQPHYDRSKVWVGWACIAVVMGCLYFLFG</sequence>
<feature type="transmembrane region" description="Helical" evidence="7">
    <location>
        <begin position="508"/>
        <end position="526"/>
    </location>
</feature>
<organism evidence="8 9">
    <name type="scientific">Dyadobacter soli</name>
    <dbReference type="NCBI Taxonomy" id="659014"/>
    <lineage>
        <taxon>Bacteria</taxon>
        <taxon>Pseudomonadati</taxon>
        <taxon>Bacteroidota</taxon>
        <taxon>Cytophagia</taxon>
        <taxon>Cytophagales</taxon>
        <taxon>Spirosomataceae</taxon>
        <taxon>Dyadobacter</taxon>
    </lineage>
</organism>
<feature type="transmembrane region" description="Helical" evidence="7">
    <location>
        <begin position="157"/>
        <end position="179"/>
    </location>
</feature>
<dbReference type="RefSeq" id="WP_090150274.1">
    <property type="nucleotide sequence ID" value="NZ_FNAN01000007.1"/>
</dbReference>
<reference evidence="9" key="1">
    <citation type="submission" date="2016-10" db="EMBL/GenBank/DDBJ databases">
        <authorList>
            <person name="Varghese N."/>
            <person name="Submissions S."/>
        </authorList>
    </citation>
    <scope>NUCLEOTIDE SEQUENCE [LARGE SCALE GENOMIC DNA]</scope>
    <source>
        <strain evidence="9">DSM 25329</strain>
    </source>
</reference>
<feature type="transmembrane region" description="Helical" evidence="7">
    <location>
        <begin position="427"/>
        <end position="447"/>
    </location>
</feature>
<evidence type="ECO:0000256" key="4">
    <source>
        <dbReference type="ARBA" id="ARBA00022989"/>
    </source>
</evidence>
<evidence type="ECO:0000256" key="5">
    <source>
        <dbReference type="ARBA" id="ARBA00023136"/>
    </source>
</evidence>
<comment type="subcellular location">
    <subcellularLocation>
        <location evidence="1">Membrane</location>
        <topology evidence="1">Multi-pass membrane protein</topology>
    </subcellularLocation>
</comment>
<evidence type="ECO:0000313" key="8">
    <source>
        <dbReference type="EMBL" id="SDE84330.1"/>
    </source>
</evidence>
<dbReference type="GO" id="GO:0005886">
    <property type="term" value="C:plasma membrane"/>
    <property type="evidence" value="ECO:0007669"/>
    <property type="project" value="TreeGrafter"/>
</dbReference>
<feature type="transmembrane region" description="Helical" evidence="7">
    <location>
        <begin position="319"/>
        <end position="348"/>
    </location>
</feature>
<dbReference type="STRING" id="659014.SAMN04487996_107161"/>
<proteinExistence type="inferred from homology"/>
<evidence type="ECO:0000256" key="2">
    <source>
        <dbReference type="ARBA" id="ARBA00006434"/>
    </source>
</evidence>
<evidence type="ECO:0000256" key="6">
    <source>
        <dbReference type="RuleBase" id="RU362091"/>
    </source>
</evidence>
<dbReference type="Proteomes" id="UP000198748">
    <property type="component" value="Unassembled WGS sequence"/>
</dbReference>
<evidence type="ECO:0000256" key="3">
    <source>
        <dbReference type="ARBA" id="ARBA00022692"/>
    </source>
</evidence>
<keyword evidence="5 7" id="KW-0472">Membrane</keyword>
<feature type="transmembrane region" description="Helical" evidence="7">
    <location>
        <begin position="459"/>
        <end position="481"/>
    </location>
</feature>
<keyword evidence="9" id="KW-1185">Reference proteome</keyword>
<dbReference type="EMBL" id="FNAN01000007">
    <property type="protein sequence ID" value="SDE84330.1"/>
    <property type="molecule type" value="Genomic_DNA"/>
</dbReference>
<feature type="transmembrane region" description="Helical" evidence="7">
    <location>
        <begin position="402"/>
        <end position="420"/>
    </location>
</feature>
<feature type="transmembrane region" description="Helical" evidence="7">
    <location>
        <begin position="369"/>
        <end position="390"/>
    </location>
</feature>
<dbReference type="GO" id="GO:0005412">
    <property type="term" value="F:D-glucose:sodium symporter activity"/>
    <property type="evidence" value="ECO:0007669"/>
    <property type="project" value="TreeGrafter"/>
</dbReference>
<feature type="transmembrane region" description="Helical" evidence="7">
    <location>
        <begin position="126"/>
        <end position="151"/>
    </location>
</feature>
<dbReference type="PANTHER" id="PTHR11819">
    <property type="entry name" value="SOLUTE CARRIER FAMILY 5"/>
    <property type="match status" value="1"/>
</dbReference>
<evidence type="ECO:0000313" key="9">
    <source>
        <dbReference type="Proteomes" id="UP000198748"/>
    </source>
</evidence>
<feature type="transmembrane region" description="Helical" evidence="7">
    <location>
        <begin position="233"/>
        <end position="252"/>
    </location>
</feature>
<dbReference type="Gene3D" id="1.20.1730.10">
    <property type="entry name" value="Sodium/glucose cotransporter"/>
    <property type="match status" value="1"/>
</dbReference>
<feature type="transmembrane region" description="Helical" evidence="7">
    <location>
        <begin position="273"/>
        <end position="299"/>
    </location>
</feature>
<feature type="transmembrane region" description="Helical" evidence="7">
    <location>
        <begin position="6"/>
        <end position="29"/>
    </location>
</feature>
<dbReference type="OrthoDB" id="9814523at2"/>
<feature type="transmembrane region" description="Helical" evidence="7">
    <location>
        <begin position="87"/>
        <end position="105"/>
    </location>
</feature>
<keyword evidence="4 7" id="KW-1133">Transmembrane helix</keyword>
<feature type="transmembrane region" description="Helical" evidence="7">
    <location>
        <begin position="50"/>
        <end position="75"/>
    </location>
</feature>
<dbReference type="PROSITE" id="PS50283">
    <property type="entry name" value="NA_SOLUT_SYMP_3"/>
    <property type="match status" value="1"/>
</dbReference>
<protein>
    <submittedName>
        <fullName evidence="8">Solute:Na+ symporter, SSS family</fullName>
    </submittedName>
</protein>
<gene>
    <name evidence="8" type="ORF">SAMN04487996_107161</name>
</gene>
<comment type="similarity">
    <text evidence="2 6">Belongs to the sodium:solute symporter (SSF) (TC 2.A.21) family.</text>
</comment>
<accession>A0A1G7G886</accession>
<dbReference type="InterPro" id="IPR001734">
    <property type="entry name" value="Na/solute_symporter"/>
</dbReference>
<dbReference type="AlphaFoldDB" id="A0A1G7G886"/>
<dbReference type="Pfam" id="PF00474">
    <property type="entry name" value="SSF"/>
    <property type="match status" value="1"/>
</dbReference>